<accession>A0A1U8Q0X0</accession>
<gene>
    <name evidence="2" type="primary">LOC104592568</name>
</gene>
<dbReference type="OrthoDB" id="850757at2759"/>
<protein>
    <submittedName>
        <fullName evidence="2">Probable inactive receptor kinase At5g53320</fullName>
    </submittedName>
</protein>
<name>A0A1U8Q0X0_NELNU</name>
<organism evidence="1 2">
    <name type="scientific">Nelumbo nucifera</name>
    <name type="common">Sacred lotus</name>
    <dbReference type="NCBI Taxonomy" id="4432"/>
    <lineage>
        <taxon>Eukaryota</taxon>
        <taxon>Viridiplantae</taxon>
        <taxon>Streptophyta</taxon>
        <taxon>Embryophyta</taxon>
        <taxon>Tracheophyta</taxon>
        <taxon>Spermatophyta</taxon>
        <taxon>Magnoliopsida</taxon>
        <taxon>Proteales</taxon>
        <taxon>Nelumbonaceae</taxon>
        <taxon>Nelumbo</taxon>
    </lineage>
</organism>
<dbReference type="AlphaFoldDB" id="A0A1U8Q0X0"/>
<dbReference type="Gene3D" id="3.80.10.10">
    <property type="entry name" value="Ribonuclease Inhibitor"/>
    <property type="match status" value="1"/>
</dbReference>
<dbReference type="Proteomes" id="UP000189703">
    <property type="component" value="Unplaced"/>
</dbReference>
<reference evidence="2" key="1">
    <citation type="submission" date="2025-08" db="UniProtKB">
        <authorList>
            <consortium name="RefSeq"/>
        </authorList>
    </citation>
    <scope>IDENTIFICATION</scope>
</reference>
<keyword evidence="1" id="KW-1185">Reference proteome</keyword>
<proteinExistence type="predicted"/>
<evidence type="ECO:0000313" key="2">
    <source>
        <dbReference type="RefSeq" id="XP_019052473.1"/>
    </source>
</evidence>
<dbReference type="Pfam" id="PF00560">
    <property type="entry name" value="LRR_1"/>
    <property type="match status" value="2"/>
</dbReference>
<dbReference type="KEGG" id="nnu:104592568"/>
<dbReference type="InterPro" id="IPR001611">
    <property type="entry name" value="Leu-rich_rpt"/>
</dbReference>
<keyword evidence="2" id="KW-0808">Transferase</keyword>
<sequence length="95" mass="10468">MLDLSGNGLKLKGTLRLQGLKLLFDRLKNLERLNSFDTSMGALKSLKSLWLSDNEMEGTFPSGELADLQNLEALDLGSNKFNGTPQIIQGCRITI</sequence>
<dbReference type="eggNOG" id="KOG0619">
    <property type="taxonomic scope" value="Eukaryota"/>
</dbReference>
<keyword evidence="2" id="KW-0675">Receptor</keyword>
<dbReference type="GeneID" id="104592568"/>
<dbReference type="RefSeq" id="XP_019052473.1">
    <property type="nucleotide sequence ID" value="XM_019196928.1"/>
</dbReference>
<dbReference type="GO" id="GO:0016301">
    <property type="term" value="F:kinase activity"/>
    <property type="evidence" value="ECO:0007669"/>
    <property type="project" value="UniProtKB-KW"/>
</dbReference>
<dbReference type="InterPro" id="IPR032675">
    <property type="entry name" value="LRR_dom_sf"/>
</dbReference>
<keyword evidence="2" id="KW-0418">Kinase</keyword>
<evidence type="ECO:0000313" key="1">
    <source>
        <dbReference type="Proteomes" id="UP000189703"/>
    </source>
</evidence>
<dbReference type="SUPFAM" id="SSF52058">
    <property type="entry name" value="L domain-like"/>
    <property type="match status" value="1"/>
</dbReference>